<comment type="caution">
    <text evidence="1">The sequence shown here is derived from an EMBL/GenBank/DDBJ whole genome shotgun (WGS) entry which is preliminary data.</text>
</comment>
<dbReference type="Proteomes" id="UP000292362">
    <property type="component" value="Unassembled WGS sequence"/>
</dbReference>
<proteinExistence type="predicted"/>
<dbReference type="VEuPathDB" id="MicrosporidiaDB:CWI37_2203p0010"/>
<organism evidence="1 2">
    <name type="scientific">Hamiltosporidium tvaerminnensis</name>
    <dbReference type="NCBI Taxonomy" id="1176355"/>
    <lineage>
        <taxon>Eukaryota</taxon>
        <taxon>Fungi</taxon>
        <taxon>Fungi incertae sedis</taxon>
        <taxon>Microsporidia</taxon>
        <taxon>Dubosqiidae</taxon>
        <taxon>Hamiltosporidium</taxon>
    </lineage>
</organism>
<gene>
    <name evidence="1" type="ORF">CWI37_2203p0010</name>
</gene>
<accession>A0A4Q9KST0</accession>
<protein>
    <submittedName>
        <fullName evidence="1">Uncharacterized protein</fullName>
    </submittedName>
</protein>
<dbReference type="AlphaFoldDB" id="A0A4Q9KST0"/>
<reference evidence="1 2" key="1">
    <citation type="submission" date="2017-12" db="EMBL/GenBank/DDBJ databases">
        <authorList>
            <person name="Pombert J.-F."/>
            <person name="Haag K.L."/>
            <person name="Ebert D."/>
        </authorList>
    </citation>
    <scope>NUCLEOTIDE SEQUENCE [LARGE SCALE GENOMIC DNA]</scope>
    <source>
        <strain evidence="1">FI-OER-3-3</strain>
    </source>
</reference>
<evidence type="ECO:0000313" key="1">
    <source>
        <dbReference type="EMBL" id="TBT97545.1"/>
    </source>
</evidence>
<sequence length="538" mass="64301">MHINLSMEMNVVFNILNDTKETASELMYKEFSTKCLCQIKRDVLNERDESIYIEKMAIRNVNWQYDKYTIKNFERIGLEFGVFQIFKDISENIEIFLCEHIMKADFLFYTIMYFLEYFRVKHDNKLRNVIKIIWYSLVKSEEINNVDIEKVSFHFSKQDYFSHKMFKKISKEYFKVIKFEKNTEGKHVLTIINYEFELFFSKKMAVNPKSKSLFLIFLNTLDIRYLQICDISINNSKTIDEIVFFRTYIHDETIISLTANLNFVDLEKIVFIYCDIETSMVFSDLLSKINELVFYEDNVLSKKYSAHEIKDKEKYNIVENIIENLKRTHQKLTPGESIRENRKITEENKNFYLRLLNDKNFKNTVKIFESFNSVAPFLKLQCLYEYNGYFNNISITLSELNSEQFFKSKDTIIDKNIKRIEITASKITSKFLNELLNVNGLESLEINYSDILFESDICVKNKSIKYVRFWKNKGDRLCYFIEILNRMVDLKEVFFSSEETLKLKRSVSQIFYISESELLNANRMIDLLKILTINKNLT</sequence>
<dbReference type="EMBL" id="PITJ01002203">
    <property type="protein sequence ID" value="TBT97545.1"/>
    <property type="molecule type" value="Genomic_DNA"/>
</dbReference>
<evidence type="ECO:0000313" key="2">
    <source>
        <dbReference type="Proteomes" id="UP000292362"/>
    </source>
</evidence>
<name>A0A4Q9KST0_9MICR</name>